<reference evidence="3" key="1">
    <citation type="submission" date="2023-10" db="EMBL/GenBank/DDBJ databases">
        <authorList>
            <person name="Chen Y."/>
            <person name="Shah S."/>
            <person name="Dougan E. K."/>
            <person name="Thang M."/>
            <person name="Chan C."/>
        </authorList>
    </citation>
    <scope>NUCLEOTIDE SEQUENCE [LARGE SCALE GENOMIC DNA]</scope>
</reference>
<keyword evidence="4" id="KW-1185">Reference proteome</keyword>
<dbReference type="EMBL" id="CAUYUJ010019086">
    <property type="protein sequence ID" value="CAK0888524.1"/>
    <property type="molecule type" value="Genomic_DNA"/>
</dbReference>
<evidence type="ECO:0000256" key="1">
    <source>
        <dbReference type="SAM" id="MobiDB-lite"/>
    </source>
</evidence>
<keyword evidence="2" id="KW-1133">Transmembrane helix</keyword>
<sequence length="138" mass="14484">MILLATRSPAPSPAFGAVHEEGDGQGCVGIQSWPRARNLHVFMVPPLLSARSLAPPLGASGARAMLSFSCCLSHPERGCVHVPASHTVCCFAAALVVVVVVVFLRTGMTTCRKLETGRNQGQPPLQQPARCGESRPSG</sequence>
<evidence type="ECO:0000313" key="4">
    <source>
        <dbReference type="Proteomes" id="UP001189429"/>
    </source>
</evidence>
<accession>A0ABN9WTQ8</accession>
<dbReference type="Proteomes" id="UP001189429">
    <property type="component" value="Unassembled WGS sequence"/>
</dbReference>
<feature type="transmembrane region" description="Helical" evidence="2">
    <location>
        <begin position="84"/>
        <end position="104"/>
    </location>
</feature>
<organism evidence="3 4">
    <name type="scientific">Prorocentrum cordatum</name>
    <dbReference type="NCBI Taxonomy" id="2364126"/>
    <lineage>
        <taxon>Eukaryota</taxon>
        <taxon>Sar</taxon>
        <taxon>Alveolata</taxon>
        <taxon>Dinophyceae</taxon>
        <taxon>Prorocentrales</taxon>
        <taxon>Prorocentraceae</taxon>
        <taxon>Prorocentrum</taxon>
    </lineage>
</organism>
<keyword evidence="2" id="KW-0472">Membrane</keyword>
<protein>
    <submittedName>
        <fullName evidence="3">Uncharacterized protein</fullName>
    </submittedName>
</protein>
<keyword evidence="2" id="KW-0812">Transmembrane</keyword>
<feature type="region of interest" description="Disordered" evidence="1">
    <location>
        <begin position="115"/>
        <end position="138"/>
    </location>
</feature>
<gene>
    <name evidence="3" type="ORF">PCOR1329_LOCUS69298</name>
</gene>
<comment type="caution">
    <text evidence="3">The sequence shown here is derived from an EMBL/GenBank/DDBJ whole genome shotgun (WGS) entry which is preliminary data.</text>
</comment>
<evidence type="ECO:0000313" key="3">
    <source>
        <dbReference type="EMBL" id="CAK0888524.1"/>
    </source>
</evidence>
<name>A0ABN9WTQ8_9DINO</name>
<evidence type="ECO:0000256" key="2">
    <source>
        <dbReference type="SAM" id="Phobius"/>
    </source>
</evidence>
<proteinExistence type="predicted"/>